<keyword evidence="2" id="KW-1185">Reference proteome</keyword>
<reference evidence="1 2" key="1">
    <citation type="journal article" date="2017" name="Nat. Commun.">
        <title>Genome assembly with in vitro proximity ligation data and whole-genome triplication in lettuce.</title>
        <authorList>
            <person name="Reyes-Chin-Wo S."/>
            <person name="Wang Z."/>
            <person name="Yang X."/>
            <person name="Kozik A."/>
            <person name="Arikit S."/>
            <person name="Song C."/>
            <person name="Xia L."/>
            <person name="Froenicke L."/>
            <person name="Lavelle D.O."/>
            <person name="Truco M.J."/>
            <person name="Xia R."/>
            <person name="Zhu S."/>
            <person name="Xu C."/>
            <person name="Xu H."/>
            <person name="Xu X."/>
            <person name="Cox K."/>
            <person name="Korf I."/>
            <person name="Meyers B.C."/>
            <person name="Michelmore R.W."/>
        </authorList>
    </citation>
    <scope>NUCLEOTIDE SEQUENCE [LARGE SCALE GENOMIC DNA]</scope>
    <source>
        <strain evidence="2">cv. Salinas</strain>
        <tissue evidence="1">Seedlings</tissue>
    </source>
</reference>
<evidence type="ECO:0000313" key="1">
    <source>
        <dbReference type="EMBL" id="KAJ0209377.1"/>
    </source>
</evidence>
<organism evidence="1 2">
    <name type="scientific">Lactuca sativa</name>
    <name type="common">Garden lettuce</name>
    <dbReference type="NCBI Taxonomy" id="4236"/>
    <lineage>
        <taxon>Eukaryota</taxon>
        <taxon>Viridiplantae</taxon>
        <taxon>Streptophyta</taxon>
        <taxon>Embryophyta</taxon>
        <taxon>Tracheophyta</taxon>
        <taxon>Spermatophyta</taxon>
        <taxon>Magnoliopsida</taxon>
        <taxon>eudicotyledons</taxon>
        <taxon>Gunneridae</taxon>
        <taxon>Pentapetalae</taxon>
        <taxon>asterids</taxon>
        <taxon>campanulids</taxon>
        <taxon>Asterales</taxon>
        <taxon>Asteraceae</taxon>
        <taxon>Cichorioideae</taxon>
        <taxon>Cichorieae</taxon>
        <taxon>Lactucinae</taxon>
        <taxon>Lactuca</taxon>
    </lineage>
</organism>
<protein>
    <submittedName>
        <fullName evidence="1">Uncharacterized protein</fullName>
    </submittedName>
</protein>
<proteinExistence type="predicted"/>
<dbReference type="Proteomes" id="UP000235145">
    <property type="component" value="Unassembled WGS sequence"/>
</dbReference>
<name>A0A9R1VL64_LACSA</name>
<evidence type="ECO:0000313" key="2">
    <source>
        <dbReference type="Proteomes" id="UP000235145"/>
    </source>
</evidence>
<dbReference type="EMBL" id="NBSK02000004">
    <property type="protein sequence ID" value="KAJ0209377.1"/>
    <property type="molecule type" value="Genomic_DNA"/>
</dbReference>
<accession>A0A9R1VL64</accession>
<sequence length="139" mass="15975">MQFSPFFVDTCCDSQSNASVVQWFCSTDRYFKLTPSYVSFTFTWKIDIDGARCQKLATVQLLHTTIIDPSSTFLPNPLLQPYIRFALPLSRFQLAQVTSLPIVLLSTVSFLNRILRTTSDLERLEKMMYHSIRLAADVH</sequence>
<dbReference type="AlphaFoldDB" id="A0A9R1VL64"/>
<gene>
    <name evidence="1" type="ORF">LSAT_V11C400184430</name>
</gene>
<comment type="caution">
    <text evidence="1">The sequence shown here is derived from an EMBL/GenBank/DDBJ whole genome shotgun (WGS) entry which is preliminary data.</text>
</comment>